<feature type="domain" description="REase associating with pPIWI RE" evidence="1">
    <location>
        <begin position="322"/>
        <end position="429"/>
    </location>
</feature>
<evidence type="ECO:0000259" key="1">
    <source>
        <dbReference type="Pfam" id="PF18154"/>
    </source>
</evidence>
<keyword evidence="4" id="KW-1185">Reference proteome</keyword>
<dbReference type="InterPro" id="IPR040828">
    <property type="entry name" value="pPIWI_RE_REase"/>
</dbReference>
<evidence type="ECO:0000259" key="2">
    <source>
        <dbReference type="Pfam" id="PF18156"/>
    </source>
</evidence>
<dbReference type="Pfam" id="PF18154">
    <property type="entry name" value="pPIWI_RE_REase"/>
    <property type="match status" value="1"/>
</dbReference>
<proteinExistence type="predicted"/>
<evidence type="ECO:0000313" key="3">
    <source>
        <dbReference type="EMBL" id="NJA90151.1"/>
    </source>
</evidence>
<feature type="domain" description="pPIWI-RE three-gene island" evidence="2">
    <location>
        <begin position="82"/>
        <end position="221"/>
    </location>
</feature>
<dbReference type="InterPro" id="IPR041191">
    <property type="entry name" value="pPIWI_RE_Y"/>
</dbReference>
<dbReference type="Pfam" id="PF18156">
    <property type="entry name" value="pPIWI_RE_Y"/>
    <property type="match status" value="1"/>
</dbReference>
<organism evidence="3 4">
    <name type="scientific">Rhodocyclus gracilis</name>
    <dbReference type="NCBI Taxonomy" id="2929842"/>
    <lineage>
        <taxon>Bacteria</taxon>
        <taxon>Pseudomonadati</taxon>
        <taxon>Pseudomonadota</taxon>
        <taxon>Betaproteobacteria</taxon>
        <taxon>Rhodocyclales</taxon>
        <taxon>Rhodocyclaceae</taxon>
        <taxon>Rhodocyclus</taxon>
    </lineage>
</organism>
<name>A0ABX0WN61_9RHOO</name>
<protein>
    <submittedName>
        <fullName evidence="3">Uncharacterized protein</fullName>
    </submittedName>
</protein>
<sequence>MFQANLQKLVGSFERGWKIPAAKLLGVSRPTLDRYLRLAAEGALEKIPRPIREMVGTDITESSDEAAAVTKSEVGSTEFDMVNLFAAGLSRLQEDIDHQGHIQSPYPEPLSRAFNLAAAFNIEHRTSYPTDLASLIRVAARPVFEWCSGYGGDEQGEAFIASRMIEDGEITPDCISMAGLSETDAEQAFYQTLMSVCTELGDELGQRLYSEWRRAVIENPVAESHAIFIAKYDVLRSNTTITKRLVDFFYERVPEIHAVNGKLALCPLTGTRLKKHGDQWATEMRDPAVAQHLRTYGPKWVEHTPATIELKRPVRVFWALPGWHELRLHDAVQALGCASLLWPDFDSVDLLVSQPSGRRFAVDVKDHISPISLSRTSGPDNRRRRHKRVIVIPDYLEDRLPQYKTLFHRARLSSLKEPEQIMTTAEFLNLLGEPA</sequence>
<dbReference type="EMBL" id="JAATWB010000013">
    <property type="protein sequence ID" value="NJA90151.1"/>
    <property type="molecule type" value="Genomic_DNA"/>
</dbReference>
<reference evidence="4" key="1">
    <citation type="submission" date="2020-03" db="EMBL/GenBank/DDBJ databases">
        <title>Whole-genome sequence of the purple nonsulfur bacterium Rhodocyclus tenuis DSM112.</title>
        <authorList>
            <person name="Kyndt J.A."/>
            <person name="Meyer T.E."/>
        </authorList>
    </citation>
    <scope>NUCLEOTIDE SEQUENCE [LARGE SCALE GENOMIC DNA]</scope>
    <source>
        <strain evidence="4">DSM 112</strain>
    </source>
</reference>
<evidence type="ECO:0000313" key="4">
    <source>
        <dbReference type="Proteomes" id="UP000720344"/>
    </source>
</evidence>
<comment type="caution">
    <text evidence="3">The sequence shown here is derived from an EMBL/GenBank/DDBJ whole genome shotgun (WGS) entry which is preliminary data.</text>
</comment>
<dbReference type="RefSeq" id="WP_167682730.1">
    <property type="nucleotide sequence ID" value="NZ_JAATWB010000013.1"/>
</dbReference>
<accession>A0ABX0WN61</accession>
<dbReference type="Proteomes" id="UP000720344">
    <property type="component" value="Unassembled WGS sequence"/>
</dbReference>
<gene>
    <name evidence="3" type="ORF">HCX48_13100</name>
</gene>